<dbReference type="Proteomes" id="UP000073492">
    <property type="component" value="Unassembled WGS sequence"/>
</dbReference>
<gene>
    <name evidence="2" type="ORF">AC579_5191</name>
</gene>
<dbReference type="OrthoDB" id="3649544at2759"/>
<sequence>MDRNEKNADTTDMMEIDEQPEPMQRPTWAAAANVEYDQEMADAEALIERAGRGAQDEEAAEEEDDVAATAFEGNGEENEEEDPLADLEAAAERDDISVDGEMNDVPNDQQEPVVYTHFVEKTGATSTSKFLQAEFDPNAIQVTIDYNQIVPRIRSSTKRPELDTVHLAQGHSDEEVLLGQVAHPDDIAGSLLLHIAPNVSTMELAERVNALYFCCKLPLNSNNAFTQRVALAGDAQGVRNGWSKQETAREKARVRNTRPNAHSTAIPHRQYTFVNRPGRAEAKAKKKWTKPHMRKNAPPEAVSLSARNRKSRPSAARGNIPQPSPQQPVADASAADEERAEQEEEGESDEAFTDEQIEAGLLQHDPATAGLYAELAKRKETLADLERQLAEKESGGDA</sequence>
<reference evidence="2 3" key="1">
    <citation type="submission" date="2015-07" db="EMBL/GenBank/DDBJ databases">
        <title>Comparative genomics of the Sigatoka disease complex on banana suggests a link between parallel evolutionary changes in Pseudocercospora fijiensis and Pseudocercospora eumusae and increased virulence on the banana host.</title>
        <authorList>
            <person name="Chang T.-C."/>
            <person name="Salvucci A."/>
            <person name="Crous P.W."/>
            <person name="Stergiopoulos I."/>
        </authorList>
    </citation>
    <scope>NUCLEOTIDE SEQUENCE [LARGE SCALE GENOMIC DNA]</scope>
    <source>
        <strain evidence="2 3">CBS 116634</strain>
    </source>
</reference>
<evidence type="ECO:0008006" key="4">
    <source>
        <dbReference type="Google" id="ProtNLM"/>
    </source>
</evidence>
<feature type="compositionally biased region" description="Acidic residues" evidence="1">
    <location>
        <begin position="334"/>
        <end position="357"/>
    </location>
</feature>
<feature type="compositionally biased region" description="Acidic residues" evidence="1">
    <location>
        <begin position="56"/>
        <end position="66"/>
    </location>
</feature>
<evidence type="ECO:0000256" key="1">
    <source>
        <dbReference type="SAM" id="MobiDB-lite"/>
    </source>
</evidence>
<evidence type="ECO:0000313" key="3">
    <source>
        <dbReference type="Proteomes" id="UP000073492"/>
    </source>
</evidence>
<feature type="region of interest" description="Disordered" evidence="1">
    <location>
        <begin position="242"/>
        <end position="365"/>
    </location>
</feature>
<comment type="caution">
    <text evidence="2">The sequence shown here is derived from an EMBL/GenBank/DDBJ whole genome shotgun (WGS) entry which is preliminary data.</text>
</comment>
<feature type="region of interest" description="Disordered" evidence="1">
    <location>
        <begin position="1"/>
        <end position="25"/>
    </location>
</feature>
<dbReference type="EMBL" id="LFZO01000176">
    <property type="protein sequence ID" value="KXT11877.1"/>
    <property type="molecule type" value="Genomic_DNA"/>
</dbReference>
<organism evidence="2 3">
    <name type="scientific">Pseudocercospora musae</name>
    <dbReference type="NCBI Taxonomy" id="113226"/>
    <lineage>
        <taxon>Eukaryota</taxon>
        <taxon>Fungi</taxon>
        <taxon>Dikarya</taxon>
        <taxon>Ascomycota</taxon>
        <taxon>Pezizomycotina</taxon>
        <taxon>Dothideomycetes</taxon>
        <taxon>Dothideomycetidae</taxon>
        <taxon>Mycosphaerellales</taxon>
        <taxon>Mycosphaerellaceae</taxon>
        <taxon>Pseudocercospora</taxon>
    </lineage>
</organism>
<feature type="compositionally biased region" description="Acidic residues" evidence="1">
    <location>
        <begin position="74"/>
        <end position="84"/>
    </location>
</feature>
<proteinExistence type="predicted"/>
<name>A0A139IAV5_9PEZI</name>
<keyword evidence="3" id="KW-1185">Reference proteome</keyword>
<accession>A0A139IAV5</accession>
<feature type="region of interest" description="Disordered" evidence="1">
    <location>
        <begin position="50"/>
        <end position="84"/>
    </location>
</feature>
<protein>
    <recommendedName>
        <fullName evidence="4">TAFII55 protein conserved region domain-containing protein</fullName>
    </recommendedName>
</protein>
<feature type="compositionally biased region" description="Basic residues" evidence="1">
    <location>
        <begin position="284"/>
        <end position="295"/>
    </location>
</feature>
<dbReference type="AlphaFoldDB" id="A0A139IAV5"/>
<evidence type="ECO:0000313" key="2">
    <source>
        <dbReference type="EMBL" id="KXT11877.1"/>
    </source>
</evidence>